<dbReference type="AlphaFoldDB" id="A0A7U3ZK63"/>
<evidence type="ECO:0000313" key="2">
    <source>
        <dbReference type="EMBL" id="AEI48721.1"/>
    </source>
</evidence>
<keyword evidence="3" id="KW-1185">Reference proteome</keyword>
<sequence length="248" mass="28551">MEAGSYDQIAREYRDSKKLDFRKCIEEYTLLQLAGDISGLHLLDLACGEGIYTRKLKKQGAATILGVDLSARMIDLAEEAESREPLGCRYLVHDVLQLQPLGEYDIVVGMYLLNYARSPQELTQFCKVVCDHLKPGGRFIGFNDNPLNDAAYYANYRKYGFVKETTEQRNEGDFVKYRMFNLDGTEFSFDNFYFSPQTYADAFAKAGLKNFRWEGPLLHPEQHHPKKYAYWEDFMKHPPLMGFSAVKA</sequence>
<reference evidence="3" key="1">
    <citation type="submission" date="2011-06" db="EMBL/GenBank/DDBJ databases">
        <title>The complete genome of chromosome of Runella slithyformis DSM 19594.</title>
        <authorList>
            <consortium name="US DOE Joint Genome Institute (JGI-PGF)"/>
            <person name="Lucas S."/>
            <person name="Han J."/>
            <person name="Lapidus A."/>
            <person name="Bruce D."/>
            <person name="Goodwin L."/>
            <person name="Pitluck S."/>
            <person name="Peters L."/>
            <person name="Kyrpides N."/>
            <person name="Mavromatis K."/>
            <person name="Ivanova N."/>
            <person name="Ovchinnikova G."/>
            <person name="Zhang X."/>
            <person name="Misra M."/>
            <person name="Detter J.C."/>
            <person name="Tapia R."/>
            <person name="Han C."/>
            <person name="Land M."/>
            <person name="Hauser L."/>
            <person name="Markowitz V."/>
            <person name="Cheng J.-F."/>
            <person name="Hugenholtz P."/>
            <person name="Woyke T."/>
            <person name="Wu D."/>
            <person name="Tindall B."/>
            <person name="Faehrich R."/>
            <person name="Brambilla E."/>
            <person name="Klenk H.-P."/>
            <person name="Eisen J.A."/>
        </authorList>
    </citation>
    <scope>NUCLEOTIDE SEQUENCE [LARGE SCALE GENOMIC DNA]</scope>
    <source>
        <strain evidence="3">ATCC 29530 / DSM 19594 / LMG 11500 / NCIMB 11436 / LSU 4</strain>
    </source>
</reference>
<dbReference type="InterPro" id="IPR029063">
    <property type="entry name" value="SAM-dependent_MTases_sf"/>
</dbReference>
<dbReference type="Proteomes" id="UP000000493">
    <property type="component" value="Chromosome"/>
</dbReference>
<name>A0A7U3ZK63_RUNSL</name>
<reference evidence="2 3" key="2">
    <citation type="journal article" date="2012" name="Stand. Genomic Sci.">
        <title>Complete genome sequence of the aquatic bacterium Runella slithyformis type strain (LSU 4(T)).</title>
        <authorList>
            <person name="Copeland A."/>
            <person name="Zhang X."/>
            <person name="Misra M."/>
            <person name="Lapidus A."/>
            <person name="Nolan M."/>
            <person name="Lucas S."/>
            <person name="Deshpande S."/>
            <person name="Cheng J.F."/>
            <person name="Tapia R."/>
            <person name="Goodwin L.A."/>
            <person name="Pitluck S."/>
            <person name="Liolios K."/>
            <person name="Pagani I."/>
            <person name="Ivanova N."/>
            <person name="Mikhailova N."/>
            <person name="Pati A."/>
            <person name="Chen A."/>
            <person name="Palaniappan K."/>
            <person name="Land M."/>
            <person name="Hauser L."/>
            <person name="Pan C."/>
            <person name="Jeffries C.D."/>
            <person name="Detter J.C."/>
            <person name="Brambilla E.M."/>
            <person name="Rohde M."/>
            <person name="Djao O.D."/>
            <person name="Goker M."/>
            <person name="Sikorski J."/>
            <person name="Tindall B.J."/>
            <person name="Woyke T."/>
            <person name="Bristow J."/>
            <person name="Eisen J.A."/>
            <person name="Markowitz V."/>
            <person name="Hugenholtz P."/>
            <person name="Kyrpides N.C."/>
            <person name="Klenk H.P."/>
            <person name="Mavromatis K."/>
        </authorList>
    </citation>
    <scope>NUCLEOTIDE SEQUENCE [LARGE SCALE GENOMIC DNA]</scope>
    <source>
        <strain evidence="3">ATCC 29530 / DSM 19594 / LMG 11500 / NCIMB 11436 / LSU 4</strain>
    </source>
</reference>
<keyword evidence="2" id="KW-0808">Transferase</keyword>
<protein>
    <submittedName>
        <fullName evidence="2">Methyltransferase type 11</fullName>
    </submittedName>
</protein>
<dbReference type="Pfam" id="PF13649">
    <property type="entry name" value="Methyltransf_25"/>
    <property type="match status" value="1"/>
</dbReference>
<dbReference type="GO" id="GO:0032259">
    <property type="term" value="P:methylation"/>
    <property type="evidence" value="ECO:0007669"/>
    <property type="project" value="UniProtKB-KW"/>
</dbReference>
<feature type="domain" description="Methyltransferase" evidence="1">
    <location>
        <begin position="43"/>
        <end position="137"/>
    </location>
</feature>
<gene>
    <name evidence="2" type="ordered locus">Runsl_2309</name>
</gene>
<evidence type="ECO:0000259" key="1">
    <source>
        <dbReference type="Pfam" id="PF13649"/>
    </source>
</evidence>
<dbReference type="PANTHER" id="PTHR43591">
    <property type="entry name" value="METHYLTRANSFERASE"/>
    <property type="match status" value="1"/>
</dbReference>
<proteinExistence type="predicted"/>
<evidence type="ECO:0000313" key="3">
    <source>
        <dbReference type="Proteomes" id="UP000000493"/>
    </source>
</evidence>
<keyword evidence="2" id="KW-0489">Methyltransferase</keyword>
<dbReference type="CDD" id="cd02440">
    <property type="entry name" value="AdoMet_MTases"/>
    <property type="match status" value="1"/>
</dbReference>
<dbReference type="PANTHER" id="PTHR43591:SF110">
    <property type="entry name" value="RHODANESE DOMAIN-CONTAINING PROTEIN"/>
    <property type="match status" value="1"/>
</dbReference>
<dbReference type="RefSeq" id="WP_013928032.1">
    <property type="nucleotide sequence ID" value="NC_015703.1"/>
</dbReference>
<dbReference type="Gene3D" id="3.40.50.150">
    <property type="entry name" value="Vaccinia Virus protein VP39"/>
    <property type="match status" value="1"/>
</dbReference>
<dbReference type="SUPFAM" id="SSF53335">
    <property type="entry name" value="S-adenosyl-L-methionine-dependent methyltransferases"/>
    <property type="match status" value="1"/>
</dbReference>
<dbReference type="EMBL" id="CP002859">
    <property type="protein sequence ID" value="AEI48721.1"/>
    <property type="molecule type" value="Genomic_DNA"/>
</dbReference>
<organism evidence="2 3">
    <name type="scientific">Runella slithyformis (strain ATCC 29530 / DSM 19594 / LMG 11500 / NCIMB 11436 / LSU 4)</name>
    <dbReference type="NCBI Taxonomy" id="761193"/>
    <lineage>
        <taxon>Bacteria</taxon>
        <taxon>Pseudomonadati</taxon>
        <taxon>Bacteroidota</taxon>
        <taxon>Cytophagia</taxon>
        <taxon>Cytophagales</taxon>
        <taxon>Spirosomataceae</taxon>
        <taxon>Runella</taxon>
    </lineage>
</organism>
<accession>A0A7U3ZK63</accession>
<dbReference type="GO" id="GO:0008168">
    <property type="term" value="F:methyltransferase activity"/>
    <property type="evidence" value="ECO:0007669"/>
    <property type="project" value="UniProtKB-KW"/>
</dbReference>
<dbReference type="InterPro" id="IPR041698">
    <property type="entry name" value="Methyltransf_25"/>
</dbReference>
<dbReference type="KEGG" id="rsi:Runsl_2309"/>